<dbReference type="SUPFAM" id="SSF47413">
    <property type="entry name" value="lambda repressor-like DNA-binding domains"/>
    <property type="match status" value="1"/>
</dbReference>
<proteinExistence type="predicted"/>
<sequence length="110" mass="12351">MPVSTAIKIASLSRDFGSKRRLAELLGVDRAQVTHWQRGQAIDDTTAQQIDLLELVMSHLLRLYSVQAAQLWLLGMNPSLGDRRPVDLIRHGKTREVLDAIDNERASSFT</sequence>
<dbReference type="Gene3D" id="1.10.260.40">
    <property type="entry name" value="lambda repressor-like DNA-binding domains"/>
    <property type="match status" value="1"/>
</dbReference>
<reference evidence="1 2" key="1">
    <citation type="submission" date="2023-12" db="EMBL/GenBank/DDBJ databases">
        <title>Description of new species of Mycobacterium terrae complex isolated from sewage at the Sao Paulo Zoological Park Foundation in Brazil.</title>
        <authorList>
            <person name="Romagnoli C.L."/>
            <person name="Conceicao E.C."/>
            <person name="Machado E."/>
            <person name="Barreto L.B.P.F."/>
            <person name="Sharma A."/>
            <person name="Silva N.M."/>
            <person name="Marques L.E."/>
            <person name="Juliana M.A."/>
            <person name="Lourenco M.C.S."/>
            <person name="Digiampietri L.A."/>
            <person name="Suffys P.N."/>
            <person name="Viana-Niero C."/>
        </authorList>
    </citation>
    <scope>NUCLEOTIDE SEQUENCE [LARGE SCALE GENOMIC DNA]</scope>
    <source>
        <strain evidence="1 2">MYC123</strain>
    </source>
</reference>
<gene>
    <name evidence="1" type="ORF">KV112_20680</name>
</gene>
<dbReference type="EMBL" id="JAYJJT010000035">
    <property type="protein sequence ID" value="MEB3052129.1"/>
    <property type="molecule type" value="Genomic_DNA"/>
</dbReference>
<name>A0ABU5YPX6_9MYCO</name>
<accession>A0ABU5YPX6</accession>
<evidence type="ECO:0000313" key="2">
    <source>
        <dbReference type="Proteomes" id="UP001299046"/>
    </source>
</evidence>
<dbReference type="Proteomes" id="UP001299046">
    <property type="component" value="Unassembled WGS sequence"/>
</dbReference>
<keyword evidence="2" id="KW-1185">Reference proteome</keyword>
<evidence type="ECO:0008006" key="3">
    <source>
        <dbReference type="Google" id="ProtNLM"/>
    </source>
</evidence>
<comment type="caution">
    <text evidence="1">The sequence shown here is derived from an EMBL/GenBank/DDBJ whole genome shotgun (WGS) entry which is preliminary data.</text>
</comment>
<protein>
    <recommendedName>
        <fullName evidence="3">Antitoxin Xre/MbcA/ParS-like toxin-binding domain-containing protein</fullName>
    </recommendedName>
</protein>
<dbReference type="InterPro" id="IPR010982">
    <property type="entry name" value="Lambda_DNA-bd_dom_sf"/>
</dbReference>
<evidence type="ECO:0000313" key="1">
    <source>
        <dbReference type="EMBL" id="MEB3052129.1"/>
    </source>
</evidence>
<organism evidence="1 2">
    <name type="scientific">[Mycobacterium] zoologicum</name>
    <dbReference type="NCBI Taxonomy" id="2872311"/>
    <lineage>
        <taxon>Bacteria</taxon>
        <taxon>Bacillati</taxon>
        <taxon>Actinomycetota</taxon>
        <taxon>Actinomycetes</taxon>
        <taxon>Mycobacteriales</taxon>
        <taxon>Mycobacteriaceae</taxon>
        <taxon>Mycolicibacter</taxon>
    </lineage>
</organism>
<dbReference type="RefSeq" id="WP_329800047.1">
    <property type="nucleotide sequence ID" value="NZ_JAYJJT010000035.1"/>
</dbReference>